<evidence type="ECO:0000313" key="2">
    <source>
        <dbReference type="EMBL" id="RAL39637.1"/>
    </source>
</evidence>
<organism evidence="2 3">
    <name type="scientific">Cuscuta australis</name>
    <dbReference type="NCBI Taxonomy" id="267555"/>
    <lineage>
        <taxon>Eukaryota</taxon>
        <taxon>Viridiplantae</taxon>
        <taxon>Streptophyta</taxon>
        <taxon>Embryophyta</taxon>
        <taxon>Tracheophyta</taxon>
        <taxon>Spermatophyta</taxon>
        <taxon>Magnoliopsida</taxon>
        <taxon>eudicotyledons</taxon>
        <taxon>Gunneridae</taxon>
        <taxon>Pentapetalae</taxon>
        <taxon>asterids</taxon>
        <taxon>lamiids</taxon>
        <taxon>Solanales</taxon>
        <taxon>Convolvulaceae</taxon>
        <taxon>Cuscuteae</taxon>
        <taxon>Cuscuta</taxon>
        <taxon>Cuscuta subgen. Grammica</taxon>
        <taxon>Cuscuta sect. Cleistogrammica</taxon>
    </lineage>
</organism>
<dbReference type="EMBL" id="NQVE01000200">
    <property type="protein sequence ID" value="RAL39637.1"/>
    <property type="molecule type" value="Genomic_DNA"/>
</dbReference>
<evidence type="ECO:0000256" key="1">
    <source>
        <dbReference type="SAM" id="MobiDB-lite"/>
    </source>
</evidence>
<accession>A0A328D1J5</accession>
<gene>
    <name evidence="2" type="ORF">DM860_003170</name>
</gene>
<dbReference type="Proteomes" id="UP000249390">
    <property type="component" value="Unassembled WGS sequence"/>
</dbReference>
<feature type="region of interest" description="Disordered" evidence="1">
    <location>
        <begin position="1"/>
        <end position="39"/>
    </location>
</feature>
<protein>
    <submittedName>
        <fullName evidence="2">Uncharacterized protein</fullName>
    </submittedName>
</protein>
<reference evidence="2 3" key="1">
    <citation type="submission" date="2018-06" db="EMBL/GenBank/DDBJ databases">
        <title>The Genome of Cuscuta australis (Dodder) Provides Insight into the Evolution of Plant Parasitism.</title>
        <authorList>
            <person name="Liu H."/>
        </authorList>
    </citation>
    <scope>NUCLEOTIDE SEQUENCE [LARGE SCALE GENOMIC DNA]</scope>
    <source>
        <strain evidence="3">cv. Yunnan</strain>
        <tissue evidence="2">Vines</tissue>
    </source>
</reference>
<keyword evidence="3" id="KW-1185">Reference proteome</keyword>
<proteinExistence type="predicted"/>
<dbReference type="AlphaFoldDB" id="A0A328D1J5"/>
<sequence length="102" mass="10232">MATSATQATASHRSGGGGGSRGHRTRSSSVAEGPDNISGRALIGETITEVIGDLDPPARRAVGGIGSDEQVVAPVRGVGEAAAEGVVMGRPLLLEGVDEIWD</sequence>
<comment type="caution">
    <text evidence="2">The sequence shown here is derived from an EMBL/GenBank/DDBJ whole genome shotgun (WGS) entry which is preliminary data.</text>
</comment>
<evidence type="ECO:0000313" key="3">
    <source>
        <dbReference type="Proteomes" id="UP000249390"/>
    </source>
</evidence>
<name>A0A328D1J5_9ASTE</name>